<dbReference type="Proteomes" id="UP000609531">
    <property type="component" value="Unassembled WGS sequence"/>
</dbReference>
<dbReference type="AlphaFoldDB" id="A0A934IKS8"/>
<evidence type="ECO:0000256" key="1">
    <source>
        <dbReference type="ARBA" id="ARBA00006056"/>
    </source>
</evidence>
<dbReference type="InterPro" id="IPR043144">
    <property type="entry name" value="Mal/L-sulf/L-lact_DH-like_ah"/>
</dbReference>
<dbReference type="RefSeq" id="WP_198880335.1">
    <property type="nucleotide sequence ID" value="NZ_JAEKJA010000001.1"/>
</dbReference>
<accession>A0A934IKS8</accession>
<keyword evidence="4" id="KW-1185">Reference proteome</keyword>
<proteinExistence type="inferred from homology"/>
<comment type="similarity">
    <text evidence="1">Belongs to the LDH2/MDH2 oxidoreductase family.</text>
</comment>
<organism evidence="3 4">
    <name type="scientific">Acuticoccus mangrovi</name>
    <dbReference type="NCBI Taxonomy" id="2796142"/>
    <lineage>
        <taxon>Bacteria</taxon>
        <taxon>Pseudomonadati</taxon>
        <taxon>Pseudomonadota</taxon>
        <taxon>Alphaproteobacteria</taxon>
        <taxon>Hyphomicrobiales</taxon>
        <taxon>Amorphaceae</taxon>
        <taxon>Acuticoccus</taxon>
    </lineage>
</organism>
<dbReference type="PANTHER" id="PTHR11091">
    <property type="entry name" value="OXIDOREDUCTASE-RELATED"/>
    <property type="match status" value="1"/>
</dbReference>
<name>A0A934IKS8_9HYPH</name>
<evidence type="ECO:0000313" key="4">
    <source>
        <dbReference type="Proteomes" id="UP000609531"/>
    </source>
</evidence>
<keyword evidence="2" id="KW-0560">Oxidoreductase</keyword>
<dbReference type="Gene3D" id="3.30.1370.60">
    <property type="entry name" value="Hypothetical oxidoreductase yiak, domain 2"/>
    <property type="match status" value="1"/>
</dbReference>
<comment type="caution">
    <text evidence="3">The sequence shown here is derived from an EMBL/GenBank/DDBJ whole genome shotgun (WGS) entry which is preliminary data.</text>
</comment>
<evidence type="ECO:0000313" key="3">
    <source>
        <dbReference type="EMBL" id="MBJ3774455.1"/>
    </source>
</evidence>
<dbReference type="Pfam" id="PF02615">
    <property type="entry name" value="Ldh_2"/>
    <property type="match status" value="1"/>
</dbReference>
<dbReference type="InterPro" id="IPR003767">
    <property type="entry name" value="Malate/L-lactate_DH-like"/>
</dbReference>
<sequence>MTASYPPRLLAERCTALLTALGVAPDDARQTVDVFLQAEQMGEESHGLRLFEKVLHRVKAGGDKATAGADVVSAKGAIALLDAHQGLGQVAAAQAMRLAMDKAHDFGIGMVTVRNANSFTSAKYYPLMAAQAGMVGIAYTNTSRKMLPPPGGVKPVLGNNPAAYAAPAPGGAFVLDFACTEAAAERIVKAKERGEPIPEGWALDSEGRETTDPAEALKSLAFLPFGGYKAFGLAMVHEIMTSVIAGGPLMAGEAKGFAPYDAPMNTAFTLIAIDIAAFIPRAEFEARMGEMIAAIKASPLREGASEIRYPGERSARAFEANAAAIPVDPATIALLDDWARQLDLPTLV</sequence>
<dbReference type="Gene3D" id="1.10.1530.10">
    <property type="match status" value="1"/>
</dbReference>
<reference evidence="3" key="1">
    <citation type="submission" date="2020-12" db="EMBL/GenBank/DDBJ databases">
        <title>Bacterial taxonomy.</title>
        <authorList>
            <person name="Pan X."/>
        </authorList>
    </citation>
    <scope>NUCLEOTIDE SEQUENCE</scope>
    <source>
        <strain evidence="3">B2012</strain>
    </source>
</reference>
<dbReference type="GO" id="GO:0016491">
    <property type="term" value="F:oxidoreductase activity"/>
    <property type="evidence" value="ECO:0007669"/>
    <property type="project" value="UniProtKB-KW"/>
</dbReference>
<protein>
    <submittedName>
        <fullName evidence="3">Ldh family oxidoreductase</fullName>
    </submittedName>
</protein>
<evidence type="ECO:0000256" key="2">
    <source>
        <dbReference type="ARBA" id="ARBA00023002"/>
    </source>
</evidence>
<dbReference type="SUPFAM" id="SSF89733">
    <property type="entry name" value="L-sulfolactate dehydrogenase-like"/>
    <property type="match status" value="1"/>
</dbReference>
<dbReference type="PANTHER" id="PTHR11091:SF0">
    <property type="entry name" value="MALATE DEHYDROGENASE"/>
    <property type="match status" value="1"/>
</dbReference>
<dbReference type="InterPro" id="IPR043143">
    <property type="entry name" value="Mal/L-sulf/L-lact_DH-like_NADP"/>
</dbReference>
<gene>
    <name evidence="3" type="ORF">JCR33_02080</name>
</gene>
<dbReference type="InterPro" id="IPR036111">
    <property type="entry name" value="Mal/L-sulfo/L-lacto_DH-like_sf"/>
</dbReference>
<dbReference type="EMBL" id="JAEKJA010000001">
    <property type="protein sequence ID" value="MBJ3774455.1"/>
    <property type="molecule type" value="Genomic_DNA"/>
</dbReference>